<comment type="caution">
    <text evidence="9">The sequence shown here is derived from an EMBL/GenBank/DDBJ whole genome shotgun (WGS) entry which is preliminary data.</text>
</comment>
<dbReference type="Pfam" id="PF01483">
    <property type="entry name" value="P_proprotein"/>
    <property type="match status" value="1"/>
</dbReference>
<proteinExistence type="inferred from homology"/>
<dbReference type="Pfam" id="PF00082">
    <property type="entry name" value="Peptidase_S8"/>
    <property type="match status" value="1"/>
</dbReference>
<name>A0ABT0LH57_9GAMM</name>
<gene>
    <name evidence="9" type="ORF">L2764_21810</name>
</gene>
<feature type="active site" description="Charge relay system" evidence="7">
    <location>
        <position position="262"/>
    </location>
</feature>
<dbReference type="SUPFAM" id="SSF49785">
    <property type="entry name" value="Galactose-binding domain-like"/>
    <property type="match status" value="1"/>
</dbReference>
<evidence type="ECO:0000256" key="1">
    <source>
        <dbReference type="ARBA" id="ARBA00005325"/>
    </source>
</evidence>
<keyword evidence="3" id="KW-0732">Signal</keyword>
<feature type="active site" description="Charge relay system" evidence="7">
    <location>
        <position position="221"/>
    </location>
</feature>
<dbReference type="InterPro" id="IPR015500">
    <property type="entry name" value="Peptidase_S8_subtilisin-rel"/>
</dbReference>
<dbReference type="EMBL" id="JAKIKS010000124">
    <property type="protein sequence ID" value="MCL1127039.1"/>
    <property type="molecule type" value="Genomic_DNA"/>
</dbReference>
<dbReference type="Gene3D" id="3.40.50.200">
    <property type="entry name" value="Peptidase S8/S53 domain"/>
    <property type="match status" value="1"/>
</dbReference>
<accession>A0ABT0LH57</accession>
<keyword evidence="4 7" id="KW-0378">Hydrolase</keyword>
<dbReference type="PROSITE" id="PS51829">
    <property type="entry name" value="P_HOMO_B"/>
    <property type="match status" value="1"/>
</dbReference>
<evidence type="ECO:0000259" key="8">
    <source>
        <dbReference type="PROSITE" id="PS51829"/>
    </source>
</evidence>
<dbReference type="PROSITE" id="PS51257">
    <property type="entry name" value="PROKAR_LIPOPROTEIN"/>
    <property type="match status" value="1"/>
</dbReference>
<dbReference type="InterPro" id="IPR000209">
    <property type="entry name" value="Peptidase_S8/S53_dom"/>
</dbReference>
<dbReference type="SUPFAM" id="SSF52743">
    <property type="entry name" value="Subtilisin-like"/>
    <property type="match status" value="1"/>
</dbReference>
<dbReference type="CDD" id="cd04059">
    <property type="entry name" value="Peptidases_S8_Protein_convertases_Kexins_Furin-like"/>
    <property type="match status" value="1"/>
</dbReference>
<dbReference type="PANTHER" id="PTHR42884:SF14">
    <property type="entry name" value="NEUROENDOCRINE CONVERTASE 1"/>
    <property type="match status" value="1"/>
</dbReference>
<evidence type="ECO:0000256" key="6">
    <source>
        <dbReference type="ARBA" id="ARBA00022837"/>
    </source>
</evidence>
<evidence type="ECO:0000313" key="10">
    <source>
        <dbReference type="Proteomes" id="UP001203423"/>
    </source>
</evidence>
<dbReference type="RefSeq" id="WP_248942447.1">
    <property type="nucleotide sequence ID" value="NZ_JAKIKS010000124.1"/>
</dbReference>
<dbReference type="InterPro" id="IPR023827">
    <property type="entry name" value="Peptidase_S8_Asp-AS"/>
</dbReference>
<evidence type="ECO:0000256" key="7">
    <source>
        <dbReference type="PROSITE-ProRule" id="PRU01240"/>
    </source>
</evidence>
<feature type="domain" description="P/Homo B" evidence="8">
    <location>
        <begin position="591"/>
        <end position="772"/>
    </location>
</feature>
<dbReference type="InterPro" id="IPR022398">
    <property type="entry name" value="Peptidase_S8_His-AS"/>
</dbReference>
<evidence type="ECO:0000313" key="9">
    <source>
        <dbReference type="EMBL" id="MCL1127039.1"/>
    </source>
</evidence>
<dbReference type="PANTHER" id="PTHR42884">
    <property type="entry name" value="PROPROTEIN CONVERTASE SUBTILISIN/KEXIN-RELATED"/>
    <property type="match status" value="1"/>
</dbReference>
<keyword evidence="6" id="KW-0106">Calcium</keyword>
<dbReference type="PROSITE" id="PS00136">
    <property type="entry name" value="SUBTILASE_ASP"/>
    <property type="match status" value="1"/>
</dbReference>
<dbReference type="InterPro" id="IPR023828">
    <property type="entry name" value="Peptidase_S8_Ser-AS"/>
</dbReference>
<feature type="active site" description="Charge relay system" evidence="7">
    <location>
        <position position="499"/>
    </location>
</feature>
<keyword evidence="5 7" id="KW-0720">Serine protease</keyword>
<dbReference type="InterPro" id="IPR002884">
    <property type="entry name" value="P_dom"/>
</dbReference>
<dbReference type="InterPro" id="IPR036852">
    <property type="entry name" value="Peptidase_S8/S53_dom_sf"/>
</dbReference>
<evidence type="ECO:0000256" key="5">
    <source>
        <dbReference type="ARBA" id="ARBA00022825"/>
    </source>
</evidence>
<reference evidence="9 10" key="1">
    <citation type="submission" date="2022-01" db="EMBL/GenBank/DDBJ databases">
        <title>Whole genome-based taxonomy of the Shewanellaceae.</title>
        <authorList>
            <person name="Martin-Rodriguez A.J."/>
        </authorList>
    </citation>
    <scope>NUCLEOTIDE SEQUENCE [LARGE SCALE GENOMIC DNA]</scope>
    <source>
        <strain evidence="9 10">DSM 17177</strain>
    </source>
</reference>
<dbReference type="InterPro" id="IPR008979">
    <property type="entry name" value="Galactose-bd-like_sf"/>
</dbReference>
<keyword evidence="2 7" id="KW-0645">Protease</keyword>
<evidence type="ECO:0000256" key="4">
    <source>
        <dbReference type="ARBA" id="ARBA00022801"/>
    </source>
</evidence>
<dbReference type="Proteomes" id="UP001203423">
    <property type="component" value="Unassembled WGS sequence"/>
</dbReference>
<organism evidence="9 10">
    <name type="scientific">Shewanella surugensis</name>
    <dbReference type="NCBI Taxonomy" id="212020"/>
    <lineage>
        <taxon>Bacteria</taxon>
        <taxon>Pseudomonadati</taxon>
        <taxon>Pseudomonadota</taxon>
        <taxon>Gammaproteobacteria</taxon>
        <taxon>Alteromonadales</taxon>
        <taxon>Shewanellaceae</taxon>
        <taxon>Shewanella</taxon>
    </lineage>
</organism>
<dbReference type="Gene3D" id="2.60.120.260">
    <property type="entry name" value="Galactose-binding domain-like"/>
    <property type="match status" value="1"/>
</dbReference>
<dbReference type="InterPro" id="IPR034182">
    <property type="entry name" value="Kexin/furin"/>
</dbReference>
<dbReference type="PROSITE" id="PS00137">
    <property type="entry name" value="SUBTILASE_HIS"/>
    <property type="match status" value="1"/>
</dbReference>
<evidence type="ECO:0000256" key="3">
    <source>
        <dbReference type="ARBA" id="ARBA00022729"/>
    </source>
</evidence>
<protein>
    <submittedName>
        <fullName evidence="9">S8 family serine peptidase</fullName>
    </submittedName>
</protein>
<dbReference type="PROSITE" id="PS00138">
    <property type="entry name" value="SUBTILASE_SER"/>
    <property type="match status" value="1"/>
</dbReference>
<dbReference type="PRINTS" id="PR00723">
    <property type="entry name" value="SUBTILISIN"/>
</dbReference>
<comment type="similarity">
    <text evidence="1">Belongs to the peptidase S8 family. Furin subfamily.</text>
</comment>
<sequence length="772" mass="82782">MNNVFKLSSLSAVVLLAITGCGGGSDHVTGSEGSSENTALSVADVEIKAAKHWLPVEASLGVDQQAGDTFSVIFKDGDQLVKPEGGVYYFSHGTLNMIDNKSFRYISLTGEDAEITYTVTVNNQSASAAILISDVISDPLANQQWHLRNTGQKAYALNEALGSAYIQLLMENGFSEEDATVMTETWYQESIAKLIPDEDMNVVEAFAYGVTGQGMTAVVVDTGLEINHEDLITNILPNRSLNLDGDAINKMDPTSISELGDHGTSVAGLIAAEGWNGLGGRGVAPDTKLIGMKYLSNNTNSPQADFLVHGFPGSGIASSDNIAVFNRSYGITYPTFFSYSEIDESIASYPSLNLREGKGALNIKASGNGFNDDGAEGSICLDNGANALGLTCYSSSFELSQAHPYYLSVAAVNTDGKHASYSTAGANIFVSAPAGEYGRWAPAMITTDQMSCLKGYASFNSRAAQYYGEDLTAQMYPFNYPAHDDNLSCNYTSTFNGTSSAAPNVSGVVSLILAANPELTWRDVRHILVSTSSHVDLEDKPVLLKMSNGTFIAHDAWVTNDAGYPFNNKYGFGRVNAGAAVAMAQFYTKDLGEQVISEWQGEGSSIGDKPIAKLIKDNHIDGVSVSVEIQEDLTLEAVQFKFDVANSDMLSELIDSEGKRFNTTAGMDLAIEVISPKGTRSVLLSSKQALLVPAYSFSEGVQEGYIIKDGVFLSNAFYGESSKGTWTLRLLDTSSQDISLSEPGTDLIKAEYYMNNREDSILEGFAVRVFGH</sequence>
<evidence type="ECO:0000256" key="2">
    <source>
        <dbReference type="ARBA" id="ARBA00022670"/>
    </source>
</evidence>
<keyword evidence="10" id="KW-1185">Reference proteome</keyword>
<dbReference type="PROSITE" id="PS51892">
    <property type="entry name" value="SUBTILASE"/>
    <property type="match status" value="1"/>
</dbReference>